<keyword evidence="4" id="KW-1185">Reference proteome</keyword>
<organism evidence="3 4">
    <name type="scientific">Amycolatopsis plumensis</name>
    <dbReference type="NCBI Taxonomy" id="236508"/>
    <lineage>
        <taxon>Bacteria</taxon>
        <taxon>Bacillati</taxon>
        <taxon>Actinomycetota</taxon>
        <taxon>Actinomycetes</taxon>
        <taxon>Pseudonocardiales</taxon>
        <taxon>Pseudonocardiaceae</taxon>
        <taxon>Amycolatopsis</taxon>
    </lineage>
</organism>
<evidence type="ECO:0000313" key="3">
    <source>
        <dbReference type="EMBL" id="MFB9686009.1"/>
    </source>
</evidence>
<name>A0ABV5U3N2_9PSEU</name>
<evidence type="ECO:0000256" key="1">
    <source>
        <dbReference type="SAM" id="MobiDB-lite"/>
    </source>
</evidence>
<feature type="region of interest" description="Disordered" evidence="1">
    <location>
        <begin position="57"/>
        <end position="103"/>
    </location>
</feature>
<keyword evidence="2" id="KW-1133">Transmembrane helix</keyword>
<protein>
    <submittedName>
        <fullName evidence="3">Uncharacterized protein</fullName>
    </submittedName>
</protein>
<reference evidence="3 4" key="1">
    <citation type="submission" date="2024-09" db="EMBL/GenBank/DDBJ databases">
        <authorList>
            <person name="Sun Q."/>
            <person name="Mori K."/>
        </authorList>
    </citation>
    <scope>NUCLEOTIDE SEQUENCE [LARGE SCALE GENOMIC DNA]</scope>
    <source>
        <strain evidence="3 4">JCM 13852</strain>
    </source>
</reference>
<dbReference type="Proteomes" id="UP001589535">
    <property type="component" value="Unassembled WGS sequence"/>
</dbReference>
<sequence>MKTVKVVGVSGLVVTVAMRDWTGIALVVVAIIVAFCWVLDDHDRAKRLTLLVSTWRHGTSTPPRRRAVSTVPRTKPPATGMTGPRSTPSAGQDTKARPRQRTG</sequence>
<dbReference type="EMBL" id="JBHMBK010000012">
    <property type="protein sequence ID" value="MFB9686009.1"/>
    <property type="molecule type" value="Genomic_DNA"/>
</dbReference>
<keyword evidence="2" id="KW-0812">Transmembrane</keyword>
<gene>
    <name evidence="3" type="ORF">ACFFTO_17575</name>
</gene>
<evidence type="ECO:0000313" key="4">
    <source>
        <dbReference type="Proteomes" id="UP001589535"/>
    </source>
</evidence>
<keyword evidence="2" id="KW-0472">Membrane</keyword>
<accession>A0ABV5U3N2</accession>
<evidence type="ECO:0000256" key="2">
    <source>
        <dbReference type="SAM" id="Phobius"/>
    </source>
</evidence>
<comment type="caution">
    <text evidence="3">The sequence shown here is derived from an EMBL/GenBank/DDBJ whole genome shotgun (WGS) entry which is preliminary data.</text>
</comment>
<feature type="transmembrane region" description="Helical" evidence="2">
    <location>
        <begin position="21"/>
        <end position="39"/>
    </location>
</feature>
<proteinExistence type="predicted"/>